<evidence type="ECO:0000313" key="3">
    <source>
        <dbReference type="Proteomes" id="UP001164459"/>
    </source>
</evidence>
<dbReference type="SUPFAM" id="SSF53335">
    <property type="entry name" value="S-adenosyl-L-methionine-dependent methyltransferases"/>
    <property type="match status" value="1"/>
</dbReference>
<dbReference type="GO" id="GO:0032259">
    <property type="term" value="P:methylation"/>
    <property type="evidence" value="ECO:0007669"/>
    <property type="project" value="UniProtKB-KW"/>
</dbReference>
<keyword evidence="2" id="KW-0489">Methyltransferase</keyword>
<evidence type="ECO:0000313" key="2">
    <source>
        <dbReference type="EMBL" id="WAS90573.1"/>
    </source>
</evidence>
<dbReference type="Gene3D" id="3.40.50.150">
    <property type="entry name" value="Vaccinia Virus protein VP39"/>
    <property type="match status" value="1"/>
</dbReference>
<accession>A0ABY7GUE6</accession>
<dbReference type="PANTHER" id="PTHR43861">
    <property type="entry name" value="TRANS-ACONITATE 2-METHYLTRANSFERASE-RELATED"/>
    <property type="match status" value="1"/>
</dbReference>
<dbReference type="PANTHER" id="PTHR43861:SF3">
    <property type="entry name" value="PUTATIVE (AFU_ORTHOLOGUE AFUA_2G14390)-RELATED"/>
    <property type="match status" value="1"/>
</dbReference>
<dbReference type="GO" id="GO:0008168">
    <property type="term" value="F:methyltransferase activity"/>
    <property type="evidence" value="ECO:0007669"/>
    <property type="project" value="UniProtKB-KW"/>
</dbReference>
<organism evidence="2 3">
    <name type="scientific">Nannocystis punicea</name>
    <dbReference type="NCBI Taxonomy" id="2995304"/>
    <lineage>
        <taxon>Bacteria</taxon>
        <taxon>Pseudomonadati</taxon>
        <taxon>Myxococcota</taxon>
        <taxon>Polyangia</taxon>
        <taxon>Nannocystales</taxon>
        <taxon>Nannocystaceae</taxon>
        <taxon>Nannocystis</taxon>
    </lineage>
</organism>
<reference evidence="2" key="1">
    <citation type="submission" date="2022-11" db="EMBL/GenBank/DDBJ databases">
        <title>Minimal conservation of predation-associated metabolite biosynthetic gene clusters underscores biosynthetic potential of Myxococcota including descriptions for ten novel species: Archangium lansinium sp. nov., Myxococcus landrumus sp. nov., Nannocystis bai.</title>
        <authorList>
            <person name="Ahearne A."/>
            <person name="Stevens C."/>
            <person name="Dowd S."/>
        </authorList>
    </citation>
    <scope>NUCLEOTIDE SEQUENCE</scope>
    <source>
        <strain evidence="2">Fl3</strain>
    </source>
</reference>
<name>A0ABY7GUE6_9BACT</name>
<dbReference type="EMBL" id="CP114040">
    <property type="protein sequence ID" value="WAS90573.1"/>
    <property type="molecule type" value="Genomic_DNA"/>
</dbReference>
<sequence length="263" mass="28085">MTQTNAYALADAAHDPELARLRTIEADWDAKTRRHLQDLGLAPGHRCLEVGAGAGGVARWLSGQVGPGGKVVATDIDPRFLADLKADNLEVRRHDIAVDPLETDCYDLVHCRVLLIHMRDPAAVLQRMFAAVRPGGALLLEETTGRAGYGVPGWRGAAAFERAEARYLAMLAAIGVRMTFGARLPGLLLGLGAVDVGAEETAHLLRPGPQIALRLATVRALRAHAVASGSFTEAEVDEYCALLADPDLVAVNSPLISVWGRRP</sequence>
<gene>
    <name evidence="2" type="ORF">O0S08_30670</name>
</gene>
<dbReference type="InterPro" id="IPR029063">
    <property type="entry name" value="SAM-dependent_MTases_sf"/>
</dbReference>
<protein>
    <submittedName>
        <fullName evidence="2">Class I SAM-dependent methyltransferase</fullName>
    </submittedName>
</protein>
<keyword evidence="1" id="KW-0808">Transferase</keyword>
<dbReference type="RefSeq" id="WP_269032900.1">
    <property type="nucleotide sequence ID" value="NZ_CP114040.1"/>
</dbReference>
<dbReference type="Pfam" id="PF13489">
    <property type="entry name" value="Methyltransf_23"/>
    <property type="match status" value="1"/>
</dbReference>
<dbReference type="CDD" id="cd02440">
    <property type="entry name" value="AdoMet_MTases"/>
    <property type="match status" value="1"/>
</dbReference>
<proteinExistence type="predicted"/>
<dbReference type="Proteomes" id="UP001164459">
    <property type="component" value="Chromosome"/>
</dbReference>
<evidence type="ECO:0000256" key="1">
    <source>
        <dbReference type="ARBA" id="ARBA00022679"/>
    </source>
</evidence>
<keyword evidence="3" id="KW-1185">Reference proteome</keyword>